<dbReference type="AlphaFoldDB" id="A0A4C1VHY8"/>
<feature type="compositionally biased region" description="Polar residues" evidence="1">
    <location>
        <begin position="111"/>
        <end position="124"/>
    </location>
</feature>
<evidence type="ECO:0000256" key="1">
    <source>
        <dbReference type="SAM" id="MobiDB-lite"/>
    </source>
</evidence>
<name>A0A4C1VHY8_EUMVA</name>
<dbReference type="EMBL" id="BGZK01000340">
    <property type="protein sequence ID" value="GBP37917.1"/>
    <property type="molecule type" value="Genomic_DNA"/>
</dbReference>
<proteinExistence type="predicted"/>
<sequence length="130" mass="14651">MQQLSAIIIWNVETGEDPMIPKPSSKQPFENQCELKPTKLLCESTASIRIKAMIFLKNYTDTIILENLSVKNTATASLMRNIACRLSRGRSPPGRRSGALYTNHRLPVCGSTPTESVSWPSRSPYTRLRW</sequence>
<reference evidence="2 3" key="1">
    <citation type="journal article" date="2019" name="Commun. Biol.">
        <title>The bagworm genome reveals a unique fibroin gene that provides high tensile strength.</title>
        <authorList>
            <person name="Kono N."/>
            <person name="Nakamura H."/>
            <person name="Ohtoshi R."/>
            <person name="Tomita M."/>
            <person name="Numata K."/>
            <person name="Arakawa K."/>
        </authorList>
    </citation>
    <scope>NUCLEOTIDE SEQUENCE [LARGE SCALE GENOMIC DNA]</scope>
</reference>
<protein>
    <submittedName>
        <fullName evidence="2">Uncharacterized protein</fullName>
    </submittedName>
</protein>
<keyword evidence="3" id="KW-1185">Reference proteome</keyword>
<dbReference type="Proteomes" id="UP000299102">
    <property type="component" value="Unassembled WGS sequence"/>
</dbReference>
<gene>
    <name evidence="2" type="ORF">EVAR_21453_1</name>
</gene>
<evidence type="ECO:0000313" key="2">
    <source>
        <dbReference type="EMBL" id="GBP37917.1"/>
    </source>
</evidence>
<accession>A0A4C1VHY8</accession>
<organism evidence="2 3">
    <name type="scientific">Eumeta variegata</name>
    <name type="common">Bagworm moth</name>
    <name type="synonym">Eumeta japonica</name>
    <dbReference type="NCBI Taxonomy" id="151549"/>
    <lineage>
        <taxon>Eukaryota</taxon>
        <taxon>Metazoa</taxon>
        <taxon>Ecdysozoa</taxon>
        <taxon>Arthropoda</taxon>
        <taxon>Hexapoda</taxon>
        <taxon>Insecta</taxon>
        <taxon>Pterygota</taxon>
        <taxon>Neoptera</taxon>
        <taxon>Endopterygota</taxon>
        <taxon>Lepidoptera</taxon>
        <taxon>Glossata</taxon>
        <taxon>Ditrysia</taxon>
        <taxon>Tineoidea</taxon>
        <taxon>Psychidae</taxon>
        <taxon>Oiketicinae</taxon>
        <taxon>Eumeta</taxon>
    </lineage>
</organism>
<feature type="region of interest" description="Disordered" evidence="1">
    <location>
        <begin position="111"/>
        <end position="130"/>
    </location>
</feature>
<comment type="caution">
    <text evidence="2">The sequence shown here is derived from an EMBL/GenBank/DDBJ whole genome shotgun (WGS) entry which is preliminary data.</text>
</comment>
<evidence type="ECO:0000313" key="3">
    <source>
        <dbReference type="Proteomes" id="UP000299102"/>
    </source>
</evidence>